<keyword evidence="2" id="KW-1185">Reference proteome</keyword>
<dbReference type="PROSITE" id="PS51257">
    <property type="entry name" value="PROKAR_LIPOPROTEIN"/>
    <property type="match status" value="1"/>
</dbReference>
<evidence type="ECO:0000313" key="1">
    <source>
        <dbReference type="EMBL" id="MBA6152083.1"/>
    </source>
</evidence>
<evidence type="ECO:0000313" key="2">
    <source>
        <dbReference type="Proteomes" id="UP000541857"/>
    </source>
</evidence>
<dbReference type="AlphaFoldDB" id="A0A7W2R2Y6"/>
<name>A0A7W2R2Y6_9FLAO</name>
<dbReference type="Proteomes" id="UP000541857">
    <property type="component" value="Unassembled WGS sequence"/>
</dbReference>
<accession>A0A7W2R2Y6</accession>
<proteinExistence type="predicted"/>
<protein>
    <submittedName>
        <fullName evidence="1">Uncharacterized protein</fullName>
    </submittedName>
</protein>
<sequence>MKSLIILLLSCFTVMSCDDTSTDHLEEPTKTIQKQSVVFIVGIDEDDNSFYKNAKAHFSQQNITVVEDIRALDAIILWLNNNADDKIYDQIHIASHSNPWEEMTLLTSEDGERITAASLKNKALPQPSDGITENTKIIIHSYGLGANKNLIKALKLVFSSDVMPSIYASEYFSVFGGQFASHYLAQPFYVFYSTTNSPGNKALSNEIAQKYPNANLNWLTALGTHEETTAGAIYSYRFNIPIDWEIVFDDASEIPQLTTADSIMDYILENDEFSFALYDLGIPMEKFQWTSSSEENILKIQGNTTVLTVLMPVMNTYEPAEYTAPEFTHARLFSQF</sequence>
<dbReference type="RefSeq" id="WP_182203213.1">
    <property type="nucleotide sequence ID" value="NZ_JACGLT010000003.1"/>
</dbReference>
<reference evidence="1 2" key="1">
    <citation type="submission" date="2020-07" db="EMBL/GenBank/DDBJ databases">
        <title>Bacterium isolated from marine sediment.</title>
        <authorList>
            <person name="Shang D."/>
        </authorList>
    </citation>
    <scope>NUCLEOTIDE SEQUENCE [LARGE SCALE GENOMIC DNA]</scope>
    <source>
        <strain evidence="1 2">F6074</strain>
    </source>
</reference>
<organism evidence="1 2">
    <name type="scientific">Gelidibacter maritimus</name>
    <dbReference type="NCBI Taxonomy" id="2761487"/>
    <lineage>
        <taxon>Bacteria</taxon>
        <taxon>Pseudomonadati</taxon>
        <taxon>Bacteroidota</taxon>
        <taxon>Flavobacteriia</taxon>
        <taxon>Flavobacteriales</taxon>
        <taxon>Flavobacteriaceae</taxon>
        <taxon>Gelidibacter</taxon>
    </lineage>
</organism>
<comment type="caution">
    <text evidence="1">The sequence shown here is derived from an EMBL/GenBank/DDBJ whole genome shotgun (WGS) entry which is preliminary data.</text>
</comment>
<dbReference type="EMBL" id="JACGLT010000003">
    <property type="protein sequence ID" value="MBA6152083.1"/>
    <property type="molecule type" value="Genomic_DNA"/>
</dbReference>
<gene>
    <name evidence="1" type="ORF">H3Z82_05020</name>
</gene>